<evidence type="ECO:0000313" key="4">
    <source>
        <dbReference type="Proteomes" id="UP000020735"/>
    </source>
</evidence>
<dbReference type="EMBL" id="JEXJ01000084">
    <property type="protein sequence ID" value="EXC46489.1"/>
    <property type="molecule type" value="Genomic_DNA"/>
</dbReference>
<protein>
    <submittedName>
        <fullName evidence="1">Uncharacterized protein</fullName>
    </submittedName>
</protein>
<evidence type="ECO:0000313" key="3">
    <source>
        <dbReference type="EMBL" id="EXC46489.1"/>
    </source>
</evidence>
<proteinExistence type="predicted"/>
<organism evidence="1 4">
    <name type="scientific">Acinetobacter baumannii 99063</name>
    <dbReference type="NCBI Taxonomy" id="1310630"/>
    <lineage>
        <taxon>Bacteria</taxon>
        <taxon>Pseudomonadati</taxon>
        <taxon>Pseudomonadota</taxon>
        <taxon>Gammaproteobacteria</taxon>
        <taxon>Moraxellales</taxon>
        <taxon>Moraxellaceae</taxon>
        <taxon>Acinetobacter</taxon>
        <taxon>Acinetobacter calcoaceticus/baumannii complex</taxon>
    </lineage>
</organism>
<evidence type="ECO:0000313" key="2">
    <source>
        <dbReference type="EMBL" id="EXC46335.1"/>
    </source>
</evidence>
<reference evidence="1 4" key="1">
    <citation type="submission" date="2014-02" db="EMBL/GenBank/DDBJ databases">
        <title>Comparative genomics and transcriptomics to identify genetic mechanisms underlying the emergence of carbapenem resistant Acinetobacter baumannii (CRAb).</title>
        <authorList>
            <person name="Harris A.D."/>
            <person name="Johnson K.J."/>
            <person name="George J."/>
            <person name="Shefchek K."/>
            <person name="Daugherty S.C."/>
            <person name="Parankush S."/>
            <person name="Sadzewicz L."/>
            <person name="Tallon L."/>
            <person name="Sengamalay N."/>
            <person name="Hazen T.H."/>
            <person name="Rasko D.A."/>
        </authorList>
    </citation>
    <scope>NUCLEOTIDE SEQUENCE [LARGE SCALE GENOMIC DNA]</scope>
    <source>
        <strain evidence="1 4">99063</strain>
    </source>
</reference>
<comment type="caution">
    <text evidence="1">The sequence shown here is derived from an EMBL/GenBank/DDBJ whole genome shotgun (WGS) entry which is preliminary data.</text>
</comment>
<sequence>MGLNANIARLTDRAVSPFITSKQLLDARLQLVEPSLAAFATSRLLLNELHLIEDGFEVCLLAITQDLRHLDLRAHGRQQGVSSSFCLASRLSVSASFSAFAIAASARSTGRGKATEVTTRVFSARASSALALSILPLSMSPAQRIDELPPETAAAPAAGNG</sequence>
<gene>
    <name evidence="3" type="ORF">J529_3410</name>
    <name evidence="2" type="ORF">J529_3455</name>
    <name evidence="1" type="ORF">J529_3514</name>
</gene>
<dbReference type="EMBL" id="JEXJ01000091">
    <property type="protein sequence ID" value="EXC46170.1"/>
    <property type="molecule type" value="Genomic_DNA"/>
</dbReference>
<dbReference type="EMBL" id="JEXJ01000087">
    <property type="protein sequence ID" value="EXC46335.1"/>
    <property type="molecule type" value="Genomic_DNA"/>
</dbReference>
<dbReference type="PATRIC" id="fig|1310630.3.peg.3319"/>
<name>A0A009RZB8_ACIBA</name>
<accession>A0A009RZB8</accession>
<dbReference type="Proteomes" id="UP000020735">
    <property type="component" value="Unassembled WGS sequence"/>
</dbReference>
<evidence type="ECO:0000313" key="1">
    <source>
        <dbReference type="EMBL" id="EXC46170.1"/>
    </source>
</evidence>
<dbReference type="AlphaFoldDB" id="A0A009RZB8"/>